<protein>
    <recommendedName>
        <fullName evidence="1">Cobalamin-independent methionine synthase MetE C-terminal/archaeal domain-containing protein</fullName>
    </recommendedName>
</protein>
<accession>A0A382D1H1</accession>
<feature type="domain" description="Cobalamin-independent methionine synthase MetE C-terminal/archaeal" evidence="1">
    <location>
        <begin position="6"/>
        <end position="354"/>
    </location>
</feature>
<sequence>MFDKLFPTMVVGSMPRPQFFREMVDRYLMEGGSEEDLLRLMDRSIPYVAALQEAAGLDVISDGEWRRKSYSGIIADMVTGFELEKVEVDSYRHGAYVGYTVTGKVEPVSPGLFAREARLFKRHTDREVRVAIPTPYHVGVVQWDRERSGGVYPTRRDLVEDLIPIIRQEVILLRDEGVRYIQFDDTTIGRISDSIRKTRVEALDDPDGELEYAVDSLNRVVDGIENVHLSLHLCGKRQLNLTGDETGYDTLLPGIKHLNFNMLMFELSEATPRDLKMLEALPEQMEIGVGCVHSKKEGVDTPEQIAGRVRRVLEVVAPERIAMHPDCGFSPGAYWDIPLDEAYHKLHNEVLAAEILRSEY</sequence>
<dbReference type="GO" id="GO:0009086">
    <property type="term" value="P:methionine biosynthetic process"/>
    <property type="evidence" value="ECO:0007669"/>
    <property type="project" value="InterPro"/>
</dbReference>
<dbReference type="Gene3D" id="3.20.20.210">
    <property type="match status" value="1"/>
</dbReference>
<dbReference type="PANTHER" id="PTHR43844">
    <property type="entry name" value="METHIONINE SYNTHASE"/>
    <property type="match status" value="1"/>
</dbReference>
<dbReference type="SUPFAM" id="SSF51726">
    <property type="entry name" value="UROD/MetE-like"/>
    <property type="match status" value="1"/>
</dbReference>
<gene>
    <name evidence="2" type="ORF">METZ01_LOCUS185134</name>
</gene>
<dbReference type="InterPro" id="IPR038071">
    <property type="entry name" value="UROD/MetE-like_sf"/>
</dbReference>
<proteinExistence type="predicted"/>
<dbReference type="PANTHER" id="PTHR43844:SF2">
    <property type="entry name" value="SYNTHASE, VITAMIN-B12 INDEPENDENT, PUTATIVE (AFU_ORTHOLOGUE AFUA_3G12060)-RELATED"/>
    <property type="match status" value="1"/>
</dbReference>
<reference evidence="2" key="1">
    <citation type="submission" date="2018-05" db="EMBL/GenBank/DDBJ databases">
        <authorList>
            <person name="Lanie J.A."/>
            <person name="Ng W.-L."/>
            <person name="Kazmierczak K.M."/>
            <person name="Andrzejewski T.M."/>
            <person name="Davidsen T.M."/>
            <person name="Wayne K.J."/>
            <person name="Tettelin H."/>
            <person name="Glass J.I."/>
            <person name="Rusch D."/>
            <person name="Podicherti R."/>
            <person name="Tsui H.-C.T."/>
            <person name="Winkler M.E."/>
        </authorList>
    </citation>
    <scope>NUCLEOTIDE SEQUENCE</scope>
</reference>
<name>A0A382D1H1_9ZZZZ</name>
<dbReference type="Pfam" id="PF01717">
    <property type="entry name" value="Meth_synt_2"/>
    <property type="match status" value="1"/>
</dbReference>
<dbReference type="InterPro" id="IPR002629">
    <property type="entry name" value="Met_Synth_C/arc"/>
</dbReference>
<dbReference type="GO" id="GO:0003871">
    <property type="term" value="F:5-methyltetrahydropteroyltriglutamate-homocysteine S-methyltransferase activity"/>
    <property type="evidence" value="ECO:0007669"/>
    <property type="project" value="InterPro"/>
</dbReference>
<organism evidence="2">
    <name type="scientific">marine metagenome</name>
    <dbReference type="NCBI Taxonomy" id="408172"/>
    <lineage>
        <taxon>unclassified sequences</taxon>
        <taxon>metagenomes</taxon>
        <taxon>ecological metagenomes</taxon>
    </lineage>
</organism>
<evidence type="ECO:0000259" key="1">
    <source>
        <dbReference type="Pfam" id="PF01717"/>
    </source>
</evidence>
<dbReference type="GO" id="GO:0008270">
    <property type="term" value="F:zinc ion binding"/>
    <property type="evidence" value="ECO:0007669"/>
    <property type="project" value="InterPro"/>
</dbReference>
<dbReference type="AlphaFoldDB" id="A0A382D1H1"/>
<evidence type="ECO:0000313" key="2">
    <source>
        <dbReference type="EMBL" id="SVB32280.1"/>
    </source>
</evidence>
<dbReference type="EMBL" id="UINC01037177">
    <property type="protein sequence ID" value="SVB32280.1"/>
    <property type="molecule type" value="Genomic_DNA"/>
</dbReference>